<keyword evidence="3" id="KW-1185">Reference proteome</keyword>
<protein>
    <submittedName>
        <fullName evidence="2">Uncharacterized protein</fullName>
    </submittedName>
</protein>
<reference evidence="2 3" key="1">
    <citation type="submission" date="2017-06" db="EMBL/GenBank/DDBJ databases">
        <title>Complete genome sequence of Paenibacillus donghaensis KCTC 13049T isolated from East Sea sediment, South Korea.</title>
        <authorList>
            <person name="Jung B.K."/>
            <person name="Hong S.-J."/>
            <person name="Shin J.-H."/>
        </authorList>
    </citation>
    <scope>NUCLEOTIDE SEQUENCE [LARGE SCALE GENOMIC DNA]</scope>
    <source>
        <strain evidence="2 3">KCTC 13049</strain>
    </source>
</reference>
<dbReference type="EMBL" id="CP021780">
    <property type="protein sequence ID" value="ASA20189.1"/>
    <property type="molecule type" value="Genomic_DNA"/>
</dbReference>
<organism evidence="2 3">
    <name type="scientific">Paenibacillus donghaensis</name>
    <dbReference type="NCBI Taxonomy" id="414771"/>
    <lineage>
        <taxon>Bacteria</taxon>
        <taxon>Bacillati</taxon>
        <taxon>Bacillota</taxon>
        <taxon>Bacilli</taxon>
        <taxon>Bacillales</taxon>
        <taxon>Paenibacillaceae</taxon>
        <taxon>Paenibacillus</taxon>
    </lineage>
</organism>
<keyword evidence="1" id="KW-1133">Transmembrane helix</keyword>
<dbReference type="Proteomes" id="UP000249890">
    <property type="component" value="Chromosome"/>
</dbReference>
<evidence type="ECO:0000313" key="3">
    <source>
        <dbReference type="Proteomes" id="UP000249890"/>
    </source>
</evidence>
<gene>
    <name evidence="2" type="ORF">B9T62_04870</name>
</gene>
<feature type="transmembrane region" description="Helical" evidence="1">
    <location>
        <begin position="47"/>
        <end position="68"/>
    </location>
</feature>
<evidence type="ECO:0000256" key="1">
    <source>
        <dbReference type="SAM" id="Phobius"/>
    </source>
</evidence>
<dbReference type="KEGG" id="pdh:B9T62_04870"/>
<dbReference type="AlphaFoldDB" id="A0A2Z2KDW7"/>
<dbReference type="Pfam" id="PF20312">
    <property type="entry name" value="DUF6608"/>
    <property type="match status" value="1"/>
</dbReference>
<sequence length="131" mass="14944">MEGMRTIKKILAAVCILYTVITLASALWGLCSRQAVGAEVIEYHAHQLLRFVICLIGVGSAGGLAYAWHCEHNWGLTLHYFITLLGVLLLVWACSWFLPLAKYAYRDVIWNYSLFYSLCVAANYIRIWNKR</sequence>
<evidence type="ECO:0000313" key="2">
    <source>
        <dbReference type="EMBL" id="ASA20189.1"/>
    </source>
</evidence>
<dbReference type="InterPro" id="IPR046716">
    <property type="entry name" value="DUF6608"/>
</dbReference>
<feature type="transmembrane region" description="Helical" evidence="1">
    <location>
        <begin position="80"/>
        <end position="98"/>
    </location>
</feature>
<keyword evidence="1" id="KW-0472">Membrane</keyword>
<proteinExistence type="predicted"/>
<accession>A0A2Z2KDW7</accession>
<feature type="transmembrane region" description="Helical" evidence="1">
    <location>
        <begin position="110"/>
        <end position="128"/>
    </location>
</feature>
<name>A0A2Z2KDW7_9BACL</name>
<keyword evidence="1" id="KW-0812">Transmembrane</keyword>